<dbReference type="STRING" id="4795.A0A225WQT8"/>
<organism evidence="1 2">
    <name type="scientific">Phytophthora megakarya</name>
    <dbReference type="NCBI Taxonomy" id="4795"/>
    <lineage>
        <taxon>Eukaryota</taxon>
        <taxon>Sar</taxon>
        <taxon>Stramenopiles</taxon>
        <taxon>Oomycota</taxon>
        <taxon>Peronosporomycetes</taxon>
        <taxon>Peronosporales</taxon>
        <taxon>Peronosporaceae</taxon>
        <taxon>Phytophthora</taxon>
    </lineage>
</organism>
<keyword evidence="1" id="KW-0378">Hydrolase</keyword>
<proteinExistence type="predicted"/>
<keyword evidence="1" id="KW-0547">Nucleotide-binding</keyword>
<dbReference type="Proteomes" id="UP000198211">
    <property type="component" value="Unassembled WGS sequence"/>
</dbReference>
<comment type="caution">
    <text evidence="1">The sequence shown here is derived from an EMBL/GenBank/DDBJ whole genome shotgun (WGS) entry which is preliminary data.</text>
</comment>
<keyword evidence="2" id="KW-1185">Reference proteome</keyword>
<dbReference type="EMBL" id="NBNE01000375">
    <property type="protein sequence ID" value="OWZ19986.1"/>
    <property type="molecule type" value="Genomic_DNA"/>
</dbReference>
<sequence length="146" mass="16076">MTFECPHCPALECKGENKSSCCLDGRVLLAPLNYPHAFVKKFVKTSALLRQIQAYNIALGLTSIGTTVCDNVAIDTVYANGRQGVNTFRVQGTICLRIGTLLPEDGAEPSFAQVYVYDGDMEHQVDRRMKIIDGRDRTTANDFSSP</sequence>
<name>A0A225WQT8_9STRA</name>
<protein>
    <submittedName>
        <fullName evidence="1">Helitron helicase</fullName>
    </submittedName>
</protein>
<evidence type="ECO:0000313" key="1">
    <source>
        <dbReference type="EMBL" id="OWZ19986.1"/>
    </source>
</evidence>
<keyword evidence="1" id="KW-0067">ATP-binding</keyword>
<dbReference type="AlphaFoldDB" id="A0A225WQT8"/>
<dbReference type="PANTHER" id="PTHR45786:SF74">
    <property type="entry name" value="ATP-DEPENDENT DNA HELICASE"/>
    <property type="match status" value="1"/>
</dbReference>
<reference evidence="2" key="1">
    <citation type="submission" date="2017-03" db="EMBL/GenBank/DDBJ databases">
        <title>Phytopthora megakarya and P. palmivora, two closely related causual agents of cacao black pod achieved similar genome size and gene model numbers by different mechanisms.</title>
        <authorList>
            <person name="Ali S."/>
            <person name="Shao J."/>
            <person name="Larry D.J."/>
            <person name="Kronmiller B."/>
            <person name="Shen D."/>
            <person name="Strem M.D."/>
            <person name="Melnick R.L."/>
            <person name="Guiltinan M.J."/>
            <person name="Tyler B.M."/>
            <person name="Meinhardt L.W."/>
            <person name="Bailey B.A."/>
        </authorList>
    </citation>
    <scope>NUCLEOTIDE SEQUENCE [LARGE SCALE GENOMIC DNA]</scope>
    <source>
        <strain evidence="2">zdho120</strain>
    </source>
</reference>
<dbReference type="PANTHER" id="PTHR45786">
    <property type="entry name" value="DNA BINDING PROTEIN-LIKE"/>
    <property type="match status" value="1"/>
</dbReference>
<accession>A0A225WQT8</accession>
<evidence type="ECO:0000313" key="2">
    <source>
        <dbReference type="Proteomes" id="UP000198211"/>
    </source>
</evidence>
<keyword evidence="1" id="KW-0347">Helicase</keyword>
<dbReference type="GO" id="GO:0004386">
    <property type="term" value="F:helicase activity"/>
    <property type="evidence" value="ECO:0007669"/>
    <property type="project" value="UniProtKB-KW"/>
</dbReference>
<gene>
    <name evidence="1" type="ORF">PHMEG_0005673</name>
</gene>
<dbReference type="OrthoDB" id="8040188at2759"/>